<protein>
    <submittedName>
        <fullName evidence="1">Uncharacterized protein</fullName>
    </submittedName>
</protein>
<dbReference type="AlphaFoldDB" id="X0T3E4"/>
<dbReference type="EMBL" id="BARS01015180">
    <property type="protein sequence ID" value="GAF87769.1"/>
    <property type="molecule type" value="Genomic_DNA"/>
</dbReference>
<sequence length="286" mass="31232">INLLFTIPQPDTYRVLVQNYETPNLEFNGVKFRISDEEEVYITPSSRLVGAFNWISLGDYQLEAGQHAITATSLGGAAAISKVAIIPTTTIVQAEQNLSNELTASNIGIFQVFEDHSWIMSPLGEANTLIDLRYSNGQALMPSGTGIQAGFYVVKGGEYTPQIRVSNDNVMASTLKISVNHRSIVIDIPPYTPPTSLQLETIDLQRGHHQINITNIGTQSASVVDNVVLFHNLNGNIEASGSPSEVDYVKLSDSLYEVQLDDDLLVFIEAQTDHWQLIGDEGAGTP</sequence>
<name>X0T3E4_9ZZZZ</name>
<proteinExistence type="predicted"/>
<dbReference type="Gene3D" id="2.60.120.260">
    <property type="entry name" value="Galactose-binding domain-like"/>
    <property type="match status" value="1"/>
</dbReference>
<reference evidence="1" key="1">
    <citation type="journal article" date="2014" name="Front. Microbiol.">
        <title>High frequency of phylogenetically diverse reductive dehalogenase-homologous genes in deep subseafloor sedimentary metagenomes.</title>
        <authorList>
            <person name="Kawai M."/>
            <person name="Futagami T."/>
            <person name="Toyoda A."/>
            <person name="Takaki Y."/>
            <person name="Nishi S."/>
            <person name="Hori S."/>
            <person name="Arai W."/>
            <person name="Tsubouchi T."/>
            <person name="Morono Y."/>
            <person name="Uchiyama I."/>
            <person name="Ito T."/>
            <person name="Fujiyama A."/>
            <person name="Inagaki F."/>
            <person name="Takami H."/>
        </authorList>
    </citation>
    <scope>NUCLEOTIDE SEQUENCE</scope>
    <source>
        <strain evidence="1">Expedition CK06-06</strain>
    </source>
</reference>
<feature type="non-terminal residue" evidence="1">
    <location>
        <position position="286"/>
    </location>
</feature>
<evidence type="ECO:0000313" key="1">
    <source>
        <dbReference type="EMBL" id="GAF87769.1"/>
    </source>
</evidence>
<comment type="caution">
    <text evidence="1">The sequence shown here is derived from an EMBL/GenBank/DDBJ whole genome shotgun (WGS) entry which is preliminary data.</text>
</comment>
<feature type="non-terminal residue" evidence="1">
    <location>
        <position position="1"/>
    </location>
</feature>
<organism evidence="1">
    <name type="scientific">marine sediment metagenome</name>
    <dbReference type="NCBI Taxonomy" id="412755"/>
    <lineage>
        <taxon>unclassified sequences</taxon>
        <taxon>metagenomes</taxon>
        <taxon>ecological metagenomes</taxon>
    </lineage>
</organism>
<accession>X0T3E4</accession>
<gene>
    <name evidence="1" type="ORF">S01H1_25180</name>
</gene>